<sequence length="131" mass="15009">MPNAAIAQSWKRQERRTERLESADRGLPYPLSPPRSVQIPMVEWSSQRQSILPIPYRSNLQLDRWSVRKDTVARRLQESRSRQAEDQPSISDGKKGFSIAMVWMPSVFPAPDLTGVILPNPLITTDPQTHY</sequence>
<feature type="region of interest" description="Disordered" evidence="1">
    <location>
        <begin position="1"/>
        <end position="34"/>
    </location>
</feature>
<dbReference type="Proteomes" id="UP000033140">
    <property type="component" value="Unassembled WGS sequence"/>
</dbReference>
<accession>A0A0E9NQM2</accession>
<evidence type="ECO:0000313" key="2">
    <source>
        <dbReference type="EMBL" id="GAO51966.1"/>
    </source>
</evidence>
<organism evidence="2 3">
    <name type="scientific">Saitoella complicata (strain BCRC 22490 / CBS 7301 / JCM 7358 / NBRC 10748 / NRRL Y-17804)</name>
    <dbReference type="NCBI Taxonomy" id="698492"/>
    <lineage>
        <taxon>Eukaryota</taxon>
        <taxon>Fungi</taxon>
        <taxon>Dikarya</taxon>
        <taxon>Ascomycota</taxon>
        <taxon>Taphrinomycotina</taxon>
        <taxon>Taphrinomycotina incertae sedis</taxon>
        <taxon>Saitoella</taxon>
    </lineage>
</organism>
<evidence type="ECO:0000256" key="1">
    <source>
        <dbReference type="SAM" id="MobiDB-lite"/>
    </source>
</evidence>
<comment type="caution">
    <text evidence="2">The sequence shown here is derived from an EMBL/GenBank/DDBJ whole genome shotgun (WGS) entry which is preliminary data.</text>
</comment>
<gene>
    <name evidence="2" type="ORF">G7K_6054-t1</name>
</gene>
<reference evidence="2 3" key="3">
    <citation type="journal article" date="2015" name="Genome Announc.">
        <title>Draft Genome Sequence of the Archiascomycetous Yeast Saitoella complicata.</title>
        <authorList>
            <person name="Yamauchi K."/>
            <person name="Kondo S."/>
            <person name="Hamamoto M."/>
            <person name="Takahashi Y."/>
            <person name="Ogura Y."/>
            <person name="Hayashi T."/>
            <person name="Nishida H."/>
        </authorList>
    </citation>
    <scope>NUCLEOTIDE SEQUENCE [LARGE SCALE GENOMIC DNA]</scope>
    <source>
        <strain evidence="2 3">NRRL Y-17804</strain>
    </source>
</reference>
<keyword evidence="3" id="KW-1185">Reference proteome</keyword>
<dbReference type="EMBL" id="BACD03000056">
    <property type="protein sequence ID" value="GAO51966.1"/>
    <property type="molecule type" value="Genomic_DNA"/>
</dbReference>
<feature type="compositionally biased region" description="Basic and acidic residues" evidence="1">
    <location>
        <begin position="11"/>
        <end position="24"/>
    </location>
</feature>
<reference evidence="2 3" key="1">
    <citation type="journal article" date="2011" name="J. Gen. Appl. Microbiol.">
        <title>Draft genome sequencing of the enigmatic yeast Saitoella complicata.</title>
        <authorList>
            <person name="Nishida H."/>
            <person name="Hamamoto M."/>
            <person name="Sugiyama J."/>
        </authorList>
    </citation>
    <scope>NUCLEOTIDE SEQUENCE [LARGE SCALE GENOMIC DNA]</scope>
    <source>
        <strain evidence="2 3">NRRL Y-17804</strain>
    </source>
</reference>
<reference evidence="2 3" key="2">
    <citation type="journal article" date="2014" name="J. Gen. Appl. Microbiol.">
        <title>The early diverging ascomycetous budding yeast Saitoella complicata has three histone deacetylases belonging to the Clr6, Hos2, and Rpd3 lineages.</title>
        <authorList>
            <person name="Nishida H."/>
            <person name="Matsumoto T."/>
            <person name="Kondo S."/>
            <person name="Hamamoto M."/>
            <person name="Yoshikawa H."/>
        </authorList>
    </citation>
    <scope>NUCLEOTIDE SEQUENCE [LARGE SCALE GENOMIC DNA]</scope>
    <source>
        <strain evidence="2 3">NRRL Y-17804</strain>
    </source>
</reference>
<dbReference type="AlphaFoldDB" id="A0A0E9NQM2"/>
<protein>
    <submittedName>
        <fullName evidence="2">Uncharacterized protein</fullName>
    </submittedName>
</protein>
<proteinExistence type="predicted"/>
<name>A0A0E9NQM2_SAICN</name>
<evidence type="ECO:0000313" key="3">
    <source>
        <dbReference type="Proteomes" id="UP000033140"/>
    </source>
</evidence>